<protein>
    <submittedName>
        <fullName evidence="2">Uncharacterized protein</fullName>
    </submittedName>
</protein>
<dbReference type="EMBL" id="RCNU01000001">
    <property type="protein sequence ID" value="RWR00122.1"/>
    <property type="molecule type" value="Genomic_DNA"/>
</dbReference>
<evidence type="ECO:0000313" key="2">
    <source>
        <dbReference type="EMBL" id="RWR00122.1"/>
    </source>
</evidence>
<sequence>MFEHIRPSEEEMEINTRSAQHVPGSIEPVDVQNLLAAIATIEGRDKLQIPAERTIKANPELSNPLCSPTSYPWRVARVLDSLSSLLVSKPSREVIATALRVDENAKTIEFFLAANDDVSSKTSSHLEWIWGTMRQISSRYREAYSNPTQNSPTHNIKDENLVRQFNSFSRRCVEFTASKIRKRVNGGFGHFQKINRSDFGENHPFRHIIHTIVALETITREGAPHWEQKPVDDATWEMLLHLLRMCQRSINDFLKNGAFTPDELLRVNHFPKWESYLRKIAGVMNNVDILIKAAISPRCERLFGLKFKLYALPAISSRSIYIPQTPKDWETVLEKALSARNRNDAGGLESQPKVMNMSVINNDTAYMAQQALSRDLVVHCETKILLHIAQSERENPRLTKAYSYVGVSKLSCQGCHCFFLAYNRIHDTRYYTRGTHGKSYWPWQFPQNFSRSQETAVCMYHIVARRWVDSYDGYVTEKVHFGPDSTAASQTSQTVTWEKDKRIHDKVEELIRKVNNLE</sequence>
<dbReference type="Proteomes" id="UP000283841">
    <property type="component" value="Unassembled WGS sequence"/>
</dbReference>
<comment type="caution">
    <text evidence="2">The sequence shown here is derived from an EMBL/GenBank/DDBJ whole genome shotgun (WGS) entry which is preliminary data.</text>
</comment>
<dbReference type="InterPro" id="IPR027796">
    <property type="entry name" value="OTT_1508_deam-like"/>
</dbReference>
<dbReference type="STRING" id="264951.A0A443I7T6"/>
<organism evidence="2 3">
    <name type="scientific">Byssochlamys spectabilis</name>
    <name type="common">Paecilomyces variotii</name>
    <dbReference type="NCBI Taxonomy" id="264951"/>
    <lineage>
        <taxon>Eukaryota</taxon>
        <taxon>Fungi</taxon>
        <taxon>Dikarya</taxon>
        <taxon>Ascomycota</taxon>
        <taxon>Pezizomycotina</taxon>
        <taxon>Eurotiomycetes</taxon>
        <taxon>Eurotiomycetidae</taxon>
        <taxon>Eurotiales</taxon>
        <taxon>Thermoascaceae</taxon>
        <taxon>Paecilomyces</taxon>
    </lineage>
</organism>
<dbReference type="GeneID" id="39598927"/>
<evidence type="ECO:0000313" key="3">
    <source>
        <dbReference type="Proteomes" id="UP000283841"/>
    </source>
</evidence>
<name>A0A443I7T6_BYSSP</name>
<dbReference type="AlphaFoldDB" id="A0A443I7T6"/>
<feature type="region of interest" description="Disordered" evidence="1">
    <location>
        <begin position="1"/>
        <end position="21"/>
    </location>
</feature>
<reference evidence="2 3" key="1">
    <citation type="journal article" date="2018" name="Front. Microbiol.">
        <title>Genomic and genetic insights into a cosmopolitan fungus, Paecilomyces variotii (Eurotiales).</title>
        <authorList>
            <person name="Urquhart A.S."/>
            <person name="Mondo S.J."/>
            <person name="Makela M.R."/>
            <person name="Hane J.K."/>
            <person name="Wiebenga A."/>
            <person name="He G."/>
            <person name="Mihaltcheva S."/>
            <person name="Pangilinan J."/>
            <person name="Lipzen A."/>
            <person name="Barry K."/>
            <person name="de Vries R.P."/>
            <person name="Grigoriev I.V."/>
            <person name="Idnurm A."/>
        </authorList>
    </citation>
    <scope>NUCLEOTIDE SEQUENCE [LARGE SCALE GENOMIC DNA]</scope>
    <source>
        <strain evidence="2 3">CBS 101075</strain>
    </source>
</reference>
<dbReference type="RefSeq" id="XP_028489766.1">
    <property type="nucleotide sequence ID" value="XM_028629650.1"/>
</dbReference>
<evidence type="ECO:0000256" key="1">
    <source>
        <dbReference type="SAM" id="MobiDB-lite"/>
    </source>
</evidence>
<dbReference type="Pfam" id="PF14441">
    <property type="entry name" value="OTT_1508_deam"/>
    <property type="match status" value="1"/>
</dbReference>
<keyword evidence="3" id="KW-1185">Reference proteome</keyword>
<gene>
    <name evidence="2" type="ORF">C8Q69DRAFT_453753</name>
</gene>
<dbReference type="VEuPathDB" id="FungiDB:C8Q69DRAFT_453753"/>
<proteinExistence type="predicted"/>
<accession>A0A443I7T6</accession>